<dbReference type="GO" id="GO:0005975">
    <property type="term" value="P:carbohydrate metabolic process"/>
    <property type="evidence" value="ECO:0007669"/>
    <property type="project" value="InterPro"/>
</dbReference>
<dbReference type="EC" id="5.1.3.1" evidence="3"/>
<dbReference type="Gene3D" id="3.20.20.70">
    <property type="entry name" value="Aldolase class I"/>
    <property type="match status" value="1"/>
</dbReference>
<dbReference type="GO" id="GO:0046872">
    <property type="term" value="F:metal ion binding"/>
    <property type="evidence" value="ECO:0007669"/>
    <property type="project" value="UniProtKB-KW"/>
</dbReference>
<dbReference type="PANTHER" id="PTHR11749">
    <property type="entry name" value="RIBULOSE-5-PHOSPHATE-3-EPIMERASE"/>
    <property type="match status" value="1"/>
</dbReference>
<dbReference type="CDD" id="cd00429">
    <property type="entry name" value="RPE"/>
    <property type="match status" value="1"/>
</dbReference>
<comment type="caution">
    <text evidence="3">The sequence shown here is derived from an EMBL/GenBank/DDBJ whole genome shotgun (WGS) entry which is preliminary data.</text>
</comment>
<keyword evidence="1" id="KW-0479">Metal-binding</keyword>
<dbReference type="RefSeq" id="WP_003423131.1">
    <property type="nucleotide sequence ID" value="NZ_BEHB01000004.1"/>
</dbReference>
<dbReference type="SUPFAM" id="SSF51366">
    <property type="entry name" value="Ribulose-phoshate binding barrel"/>
    <property type="match status" value="1"/>
</dbReference>
<dbReference type="InterPro" id="IPR011060">
    <property type="entry name" value="RibuloseP-bd_barrel"/>
</dbReference>
<evidence type="ECO:0000256" key="2">
    <source>
        <dbReference type="ARBA" id="ARBA00023235"/>
    </source>
</evidence>
<organism evidence="3 4">
    <name type="scientific">Clostridioides difficile</name>
    <name type="common">Peptoclostridium difficile</name>
    <dbReference type="NCBI Taxonomy" id="1496"/>
    <lineage>
        <taxon>Bacteria</taxon>
        <taxon>Bacillati</taxon>
        <taxon>Bacillota</taxon>
        <taxon>Clostridia</taxon>
        <taxon>Peptostreptococcales</taxon>
        <taxon>Peptostreptococcaceae</taxon>
        <taxon>Clostridioides</taxon>
    </lineage>
</organism>
<dbReference type="NCBIfam" id="NF004076">
    <property type="entry name" value="PRK05581.1-4"/>
    <property type="match status" value="1"/>
</dbReference>
<name>A0AAX3GY86_CLODI</name>
<dbReference type="EMBL" id="CAADAT010000004">
    <property type="protein sequence ID" value="VFD53668.1"/>
    <property type="molecule type" value="Genomic_DNA"/>
</dbReference>
<evidence type="ECO:0000313" key="4">
    <source>
        <dbReference type="Proteomes" id="UP000346772"/>
    </source>
</evidence>
<dbReference type="InterPro" id="IPR013785">
    <property type="entry name" value="Aldolase_TIM"/>
</dbReference>
<sequence>MSIICASIMCADQMKLKEELEALEEAGVKLLHCDVMDGIFVKNLAMGPELLKSISENTTIPLDIHLATETPDKYIDMMSYIKPKYISFHVESSTNVRADIQKLRNYGIGPVLAISPQTSVDKIEEYIGLVEGILVMTVNPGFAGQKFNLSVLDKLDKLTEILKDYDNPPFIEVDGNINKDTIKLMNGKKVDIYVVGTSALFNDKPPISYKDKIKELKESIK</sequence>
<dbReference type="InterPro" id="IPR000056">
    <property type="entry name" value="Ribul_P_3_epim-like"/>
</dbReference>
<dbReference type="PROSITE" id="PS01086">
    <property type="entry name" value="RIBUL_P_3_EPIMER_2"/>
    <property type="match status" value="1"/>
</dbReference>
<dbReference type="EC" id="5.1.3.-" evidence="3"/>
<reference evidence="3 4" key="1">
    <citation type="submission" date="2019-02" db="EMBL/GenBank/DDBJ databases">
        <authorList>
            <consortium name="Pathogen Informatics"/>
        </authorList>
    </citation>
    <scope>NUCLEOTIDE SEQUENCE [LARGE SCALE GENOMIC DNA]</scope>
    <source>
        <strain evidence="3 4">078GUE027</strain>
    </source>
</reference>
<protein>
    <submittedName>
        <fullName evidence="3">Ribulose-phosphate 3-epimerase</fullName>
        <ecNumber evidence="3">5.1.3.-</ecNumber>
        <ecNumber evidence="3">5.1.3.1</ecNumber>
    </submittedName>
</protein>
<dbReference type="GO" id="GO:0004750">
    <property type="term" value="F:D-ribulose-phosphate 3-epimerase activity"/>
    <property type="evidence" value="ECO:0007669"/>
    <property type="project" value="UniProtKB-EC"/>
</dbReference>
<dbReference type="Proteomes" id="UP000346772">
    <property type="component" value="Unassembled WGS sequence"/>
</dbReference>
<keyword evidence="2 3" id="KW-0413">Isomerase</keyword>
<proteinExistence type="predicted"/>
<accession>A0AAX3GY86</accession>
<evidence type="ECO:0000313" key="3">
    <source>
        <dbReference type="EMBL" id="VFD53668.1"/>
    </source>
</evidence>
<gene>
    <name evidence="3" type="primary">rpe_1</name>
    <name evidence="3" type="ORF">SAMEA1710456_01141</name>
</gene>
<dbReference type="AlphaFoldDB" id="A0AAX3GY86"/>
<evidence type="ECO:0000256" key="1">
    <source>
        <dbReference type="ARBA" id="ARBA00022723"/>
    </source>
</evidence>
<dbReference type="Pfam" id="PF00834">
    <property type="entry name" value="Ribul_P_3_epim"/>
    <property type="match status" value="1"/>
</dbReference>